<evidence type="ECO:0000256" key="1">
    <source>
        <dbReference type="SAM" id="Phobius"/>
    </source>
</evidence>
<feature type="transmembrane region" description="Helical" evidence="1">
    <location>
        <begin position="144"/>
        <end position="165"/>
    </location>
</feature>
<name>A0ABU4JZP1_9ACTN</name>
<keyword evidence="1" id="KW-0472">Membrane</keyword>
<keyword evidence="1" id="KW-1133">Transmembrane helix</keyword>
<dbReference type="EMBL" id="JAWJZF010000163">
    <property type="protein sequence ID" value="MDX2290973.1"/>
    <property type="molecule type" value="Genomic_DNA"/>
</dbReference>
<keyword evidence="1" id="KW-0812">Transmembrane</keyword>
<feature type="transmembrane region" description="Helical" evidence="1">
    <location>
        <begin position="115"/>
        <end position="132"/>
    </location>
</feature>
<dbReference type="RefSeq" id="WP_319007564.1">
    <property type="nucleotide sequence ID" value="NZ_JAWJZF010000163.1"/>
</dbReference>
<feature type="transmembrane region" description="Helical" evidence="1">
    <location>
        <begin position="52"/>
        <end position="70"/>
    </location>
</feature>
<feature type="transmembrane region" description="Helical" evidence="1">
    <location>
        <begin position="12"/>
        <end position="32"/>
    </location>
</feature>
<accession>A0ABU4JZP1</accession>
<protein>
    <submittedName>
        <fullName evidence="2">DUF998 domain-containing protein</fullName>
    </submittedName>
</protein>
<evidence type="ECO:0000313" key="3">
    <source>
        <dbReference type="Proteomes" id="UP001278571"/>
    </source>
</evidence>
<dbReference type="Pfam" id="PF06197">
    <property type="entry name" value="DUF998"/>
    <property type="match status" value="1"/>
</dbReference>
<evidence type="ECO:0000313" key="2">
    <source>
        <dbReference type="EMBL" id="MDX2290973.1"/>
    </source>
</evidence>
<dbReference type="Proteomes" id="UP001278571">
    <property type="component" value="Unassembled WGS sequence"/>
</dbReference>
<proteinExistence type="predicted"/>
<gene>
    <name evidence="2" type="ORF">R2363_02105</name>
</gene>
<reference evidence="2 3" key="1">
    <citation type="submission" date="2023-10" db="EMBL/GenBank/DDBJ databases">
        <authorList>
            <person name="Wang X.X."/>
        </authorList>
    </citation>
    <scope>NUCLEOTIDE SEQUENCE [LARGE SCALE GENOMIC DNA]</scope>
    <source>
        <strain evidence="2 3">NBRC 12816</strain>
    </source>
</reference>
<sequence>MTTMTRTTTAGVRAPLALIGGGVLALTAVELLNPRLDPLSEALSRYVHGTAGLLLPAGLLAVAGASAVLAARIEAGAGRIAVAAWTVGILIAGIFPADPPGRHHRPSLSELVHGNAAFLAFAALPAAALLLRRGLTATRPRMRTALDALTLVSLLGTAALAVLLADVMDGGPSLGLFGAPTLLGLVERIVLAADFGWVAAALLATAAGKRGRRA</sequence>
<comment type="caution">
    <text evidence="2">The sequence shown here is derived from an EMBL/GenBank/DDBJ whole genome shotgun (WGS) entry which is preliminary data.</text>
</comment>
<feature type="transmembrane region" description="Helical" evidence="1">
    <location>
        <begin position="185"/>
        <end position="208"/>
    </location>
</feature>
<organism evidence="2 3">
    <name type="scientific">Streptomyces roseolus</name>
    <dbReference type="NCBI Taxonomy" id="67358"/>
    <lineage>
        <taxon>Bacteria</taxon>
        <taxon>Bacillati</taxon>
        <taxon>Actinomycetota</taxon>
        <taxon>Actinomycetes</taxon>
        <taxon>Kitasatosporales</taxon>
        <taxon>Streptomycetaceae</taxon>
        <taxon>Streptomyces</taxon>
    </lineage>
</organism>
<dbReference type="InterPro" id="IPR009339">
    <property type="entry name" value="DUF998"/>
</dbReference>
<feature type="transmembrane region" description="Helical" evidence="1">
    <location>
        <begin position="77"/>
        <end position="95"/>
    </location>
</feature>
<keyword evidence="3" id="KW-1185">Reference proteome</keyword>